<dbReference type="EMBL" id="JAPEVG010000730">
    <property type="protein sequence ID" value="KAJ8455893.1"/>
    <property type="molecule type" value="Genomic_DNA"/>
</dbReference>
<protein>
    <submittedName>
        <fullName evidence="2">Uncharacterized protein</fullName>
    </submittedName>
</protein>
<accession>A0AAD7TG83</accession>
<dbReference type="Proteomes" id="UP001215151">
    <property type="component" value="Unassembled WGS sequence"/>
</dbReference>
<feature type="region of interest" description="Disordered" evidence="1">
    <location>
        <begin position="236"/>
        <end position="317"/>
    </location>
</feature>
<evidence type="ECO:0000313" key="3">
    <source>
        <dbReference type="Proteomes" id="UP001215151"/>
    </source>
</evidence>
<evidence type="ECO:0000313" key="2">
    <source>
        <dbReference type="EMBL" id="KAJ8455893.1"/>
    </source>
</evidence>
<dbReference type="AlphaFoldDB" id="A0AAD7TG83"/>
<feature type="compositionally biased region" description="Basic and acidic residues" evidence="1">
    <location>
        <begin position="286"/>
        <end position="306"/>
    </location>
</feature>
<organism evidence="2 3">
    <name type="scientific">Trametes cubensis</name>
    <dbReference type="NCBI Taxonomy" id="1111947"/>
    <lineage>
        <taxon>Eukaryota</taxon>
        <taxon>Fungi</taxon>
        <taxon>Dikarya</taxon>
        <taxon>Basidiomycota</taxon>
        <taxon>Agaricomycotina</taxon>
        <taxon>Agaricomycetes</taxon>
        <taxon>Polyporales</taxon>
        <taxon>Polyporaceae</taxon>
        <taxon>Trametes</taxon>
    </lineage>
</organism>
<evidence type="ECO:0000256" key="1">
    <source>
        <dbReference type="SAM" id="MobiDB-lite"/>
    </source>
</evidence>
<gene>
    <name evidence="2" type="ORF">ONZ51_g12311</name>
</gene>
<keyword evidence="3" id="KW-1185">Reference proteome</keyword>
<proteinExistence type="predicted"/>
<name>A0AAD7TG83_9APHY</name>
<comment type="caution">
    <text evidence="2">The sequence shown here is derived from an EMBL/GenBank/DDBJ whole genome shotgun (WGS) entry which is preliminary data.</text>
</comment>
<feature type="compositionally biased region" description="Basic and acidic residues" evidence="1">
    <location>
        <begin position="259"/>
        <end position="276"/>
    </location>
</feature>
<reference evidence="2" key="1">
    <citation type="submission" date="2022-11" db="EMBL/GenBank/DDBJ databases">
        <title>Genome Sequence of Cubamyces cubensis.</title>
        <authorList>
            <person name="Buettner E."/>
        </authorList>
    </citation>
    <scope>NUCLEOTIDE SEQUENCE</scope>
    <source>
        <strain evidence="2">MPL-01</strain>
    </source>
</reference>
<sequence>MQIRMVFWTSRRRTCAWWKLEKETQKKNVDEEWVLKTCDGIEETPLDMWSCDGGDWDGTRVKNVEVLVGEKPTAVLLRHRDVRHCVGLGTELQLVDQLHGNECHARKLETVDLRPKKGMGKLIVVCWGLEAVDPKAFVVPEGEGDGLVLSDFPAIVDHCLGEASHRVVHKVEIWDSSFEYWALNSIMEPIDVGAEHNILLVRHYKNRTPKGMGRFIGMIEEETRRAHMLAESNVGPYQSQEAPPEYLPIPQVNENTGGPREDNKGHKRVAAEEAAPKRGASKLRRKDAGRNGRVDHGEWSVRKDGVAECDLTGDISD</sequence>